<reference evidence="6 7" key="1">
    <citation type="submission" date="2018-10" db="EMBL/GenBank/DDBJ databases">
        <title>Rhizobium etli, R. leguminosarum and a new Rhizobium genospecies from Phaseolus dumosus.</title>
        <authorList>
            <person name="Ramirez-Puebla S.T."/>
            <person name="Rogel-Hernandez M.A."/>
            <person name="Guerrero G."/>
            <person name="Ormeno-Orrillo E."/>
            <person name="Martinez-Romero J.C."/>
            <person name="Negrete-Yankelevich S."/>
            <person name="Martinez-Romero E."/>
        </authorList>
    </citation>
    <scope>NUCLEOTIDE SEQUENCE [LARGE SCALE GENOMIC DNA]</scope>
    <source>
        <strain evidence="6 7">CCGE525</strain>
        <plasmid evidence="7">prccge525c</plasmid>
    </source>
</reference>
<keyword evidence="3" id="KW-0238">DNA-binding</keyword>
<dbReference type="InterPro" id="IPR036390">
    <property type="entry name" value="WH_DNA-bd_sf"/>
</dbReference>
<dbReference type="Gene3D" id="3.40.190.290">
    <property type="match status" value="1"/>
</dbReference>
<dbReference type="InterPro" id="IPR000847">
    <property type="entry name" value="LysR_HTH_N"/>
</dbReference>
<dbReference type="InterPro" id="IPR050950">
    <property type="entry name" value="HTH-type_LysR_regulators"/>
</dbReference>
<evidence type="ECO:0000313" key="6">
    <source>
        <dbReference type="EMBL" id="AYG62559.1"/>
    </source>
</evidence>
<sequence length="299" mass="32869">MRFDLTDLRLFLAVVNAGSITHGASDAGLSLPAASERLRDMEIDGEVVLLERGRRGVVPTEAGEALAHHARAIMHQMSQMRDEIGQYAKGLRANVRVLANTAATAEILPTRLAPWLAARPQVDVELRERQSTEIARSISAGFAEIGILSSAVETGGLILRPFAIDRLVVVAARDHPLSKRPRIRFVDALEYHFISLVGGALQDHIDAQAAKLGTRLKTRIALRSFDGICRMAGEGVGIGLVPETAARRYKRITQIGILPLQDDWATRRLSICVRSEKELTPLALDLFQHLAAEEQREDR</sequence>
<evidence type="ECO:0000256" key="2">
    <source>
        <dbReference type="ARBA" id="ARBA00023015"/>
    </source>
</evidence>
<organism evidence="6 7">
    <name type="scientific">Rhizobium jaguaris</name>
    <dbReference type="NCBI Taxonomy" id="1312183"/>
    <lineage>
        <taxon>Bacteria</taxon>
        <taxon>Pseudomonadati</taxon>
        <taxon>Pseudomonadota</taxon>
        <taxon>Alphaproteobacteria</taxon>
        <taxon>Hyphomicrobiales</taxon>
        <taxon>Rhizobiaceae</taxon>
        <taxon>Rhizobium/Agrobacterium group</taxon>
        <taxon>Rhizobium</taxon>
    </lineage>
</organism>
<proteinExistence type="inferred from homology"/>
<dbReference type="Gene3D" id="1.10.10.10">
    <property type="entry name" value="Winged helix-like DNA-binding domain superfamily/Winged helix DNA-binding domain"/>
    <property type="match status" value="1"/>
</dbReference>
<keyword evidence="7" id="KW-1185">Reference proteome</keyword>
<dbReference type="Pfam" id="PF03466">
    <property type="entry name" value="LysR_substrate"/>
    <property type="match status" value="1"/>
</dbReference>
<dbReference type="PANTHER" id="PTHR30419">
    <property type="entry name" value="HTH-TYPE TRANSCRIPTIONAL REGULATOR YBHD"/>
    <property type="match status" value="1"/>
</dbReference>
<dbReference type="GO" id="GO:0003677">
    <property type="term" value="F:DNA binding"/>
    <property type="evidence" value="ECO:0007669"/>
    <property type="project" value="UniProtKB-KW"/>
</dbReference>
<dbReference type="AlphaFoldDB" id="A0A387FV53"/>
<name>A0A387FV53_9HYPH</name>
<dbReference type="Proteomes" id="UP000282195">
    <property type="component" value="Plasmid pRCCGE525c"/>
</dbReference>
<protein>
    <submittedName>
        <fullName evidence="6">LysR family transcriptional regulator</fullName>
    </submittedName>
</protein>
<keyword evidence="4" id="KW-0804">Transcription</keyword>
<dbReference type="PANTHER" id="PTHR30419:SF2">
    <property type="entry name" value="LYSR FAMILY TRANSCRIPTIONAL REGULATOR"/>
    <property type="match status" value="1"/>
</dbReference>
<evidence type="ECO:0000256" key="3">
    <source>
        <dbReference type="ARBA" id="ARBA00023125"/>
    </source>
</evidence>
<feature type="domain" description="HTH lysR-type" evidence="5">
    <location>
        <begin position="3"/>
        <end position="60"/>
    </location>
</feature>
<evidence type="ECO:0000313" key="7">
    <source>
        <dbReference type="Proteomes" id="UP000282195"/>
    </source>
</evidence>
<evidence type="ECO:0000259" key="5">
    <source>
        <dbReference type="PROSITE" id="PS50931"/>
    </source>
</evidence>
<dbReference type="GO" id="GO:0003700">
    <property type="term" value="F:DNA-binding transcription factor activity"/>
    <property type="evidence" value="ECO:0007669"/>
    <property type="project" value="InterPro"/>
</dbReference>
<dbReference type="Pfam" id="PF00126">
    <property type="entry name" value="HTH_1"/>
    <property type="match status" value="1"/>
</dbReference>
<dbReference type="SUPFAM" id="SSF46785">
    <property type="entry name" value="Winged helix' DNA-binding domain"/>
    <property type="match status" value="1"/>
</dbReference>
<comment type="similarity">
    <text evidence="1">Belongs to the LysR transcriptional regulatory family.</text>
</comment>
<gene>
    <name evidence="6" type="ORF">CCGE525_27785</name>
</gene>
<dbReference type="CDD" id="cd08421">
    <property type="entry name" value="PBP2_LTTR_like_1"/>
    <property type="match status" value="1"/>
</dbReference>
<evidence type="ECO:0000256" key="1">
    <source>
        <dbReference type="ARBA" id="ARBA00009437"/>
    </source>
</evidence>
<keyword evidence="2" id="KW-0805">Transcription regulation</keyword>
<dbReference type="InterPro" id="IPR036388">
    <property type="entry name" value="WH-like_DNA-bd_sf"/>
</dbReference>
<dbReference type="SUPFAM" id="SSF53850">
    <property type="entry name" value="Periplasmic binding protein-like II"/>
    <property type="match status" value="1"/>
</dbReference>
<dbReference type="KEGG" id="rjg:CCGE525_27785"/>
<dbReference type="InterPro" id="IPR005119">
    <property type="entry name" value="LysR_subst-bd"/>
</dbReference>
<evidence type="ECO:0000256" key="4">
    <source>
        <dbReference type="ARBA" id="ARBA00023163"/>
    </source>
</evidence>
<dbReference type="OrthoDB" id="9785974at2"/>
<dbReference type="GO" id="GO:0005829">
    <property type="term" value="C:cytosol"/>
    <property type="evidence" value="ECO:0007669"/>
    <property type="project" value="TreeGrafter"/>
</dbReference>
<dbReference type="PROSITE" id="PS50931">
    <property type="entry name" value="HTH_LYSR"/>
    <property type="match status" value="1"/>
</dbReference>
<dbReference type="RefSeq" id="WP_120707474.1">
    <property type="nucleotide sequence ID" value="NZ_CP032695.1"/>
</dbReference>
<dbReference type="EMBL" id="CP032695">
    <property type="protein sequence ID" value="AYG62559.1"/>
    <property type="molecule type" value="Genomic_DNA"/>
</dbReference>
<geneLocation type="plasmid" evidence="7">
    <name>prccge525c</name>
</geneLocation>
<keyword evidence="6" id="KW-0614">Plasmid</keyword>
<accession>A0A387FV53</accession>